<evidence type="ECO:0000313" key="20">
    <source>
        <dbReference type="Proteomes" id="UP000215902"/>
    </source>
</evidence>
<evidence type="ECO:0000256" key="12">
    <source>
        <dbReference type="PIRSR" id="PIRSR606539-1"/>
    </source>
</evidence>
<feature type="compositionally biased region" description="Pro residues" evidence="16">
    <location>
        <begin position="590"/>
        <end position="600"/>
    </location>
</feature>
<accession>A0A267DYK2</accession>
<evidence type="ECO:0000256" key="11">
    <source>
        <dbReference type="ARBA" id="ARBA00034036"/>
    </source>
</evidence>
<protein>
    <recommendedName>
        <fullName evidence="15">Phospholipid-transporting ATPase</fullName>
        <ecNumber evidence="15">7.6.2.1</ecNumber>
    </recommendedName>
</protein>
<dbReference type="InterPro" id="IPR032631">
    <property type="entry name" value="P-type_ATPase_N"/>
</dbReference>
<dbReference type="FunFam" id="3.40.50.1000:FF:000130">
    <property type="entry name" value="Phospholipid-transporting ATPase"/>
    <property type="match status" value="1"/>
</dbReference>
<feature type="transmembrane region" description="Helical" evidence="15">
    <location>
        <begin position="1149"/>
        <end position="1172"/>
    </location>
</feature>
<dbReference type="InterPro" id="IPR018303">
    <property type="entry name" value="ATPase_P-typ_P_site"/>
</dbReference>
<dbReference type="Gene3D" id="2.70.150.10">
    <property type="entry name" value="Calcium-transporting ATPase, cytoplasmic transduction domain A"/>
    <property type="match status" value="1"/>
</dbReference>
<feature type="binding site" evidence="13">
    <location>
        <position position="822"/>
    </location>
    <ligand>
        <name>ATP</name>
        <dbReference type="ChEBI" id="CHEBI:30616"/>
    </ligand>
</feature>
<comment type="similarity">
    <text evidence="2 15">Belongs to the cation transport ATPase (P-type) (TC 3.A.3) family. Type IV subfamily.</text>
</comment>
<organism evidence="19 20">
    <name type="scientific">Macrostomum lignano</name>
    <dbReference type="NCBI Taxonomy" id="282301"/>
    <lineage>
        <taxon>Eukaryota</taxon>
        <taxon>Metazoa</taxon>
        <taxon>Spiralia</taxon>
        <taxon>Lophotrochozoa</taxon>
        <taxon>Platyhelminthes</taxon>
        <taxon>Rhabditophora</taxon>
        <taxon>Macrostomorpha</taxon>
        <taxon>Macrostomida</taxon>
        <taxon>Macrostomidae</taxon>
        <taxon>Macrostomum</taxon>
    </lineage>
</organism>
<evidence type="ECO:0000313" key="19">
    <source>
        <dbReference type="EMBL" id="PAA54368.1"/>
    </source>
</evidence>
<comment type="caution">
    <text evidence="19">The sequence shown here is derived from an EMBL/GenBank/DDBJ whole genome shotgun (WGS) entry which is preliminary data.</text>
</comment>
<dbReference type="NCBIfam" id="TIGR01652">
    <property type="entry name" value="ATPase-Plipid"/>
    <property type="match status" value="2"/>
</dbReference>
<evidence type="ECO:0000256" key="13">
    <source>
        <dbReference type="PIRSR" id="PIRSR606539-2"/>
    </source>
</evidence>
<dbReference type="InterPro" id="IPR023214">
    <property type="entry name" value="HAD_sf"/>
</dbReference>
<feature type="binding site" evidence="13">
    <location>
        <position position="742"/>
    </location>
    <ligand>
        <name>ATP</name>
        <dbReference type="ChEBI" id="CHEBI:30616"/>
    </ligand>
</feature>
<comment type="catalytic activity">
    <reaction evidence="11 15">
        <text>ATP + H2O + phospholipidSide 1 = ADP + phosphate + phospholipidSide 2.</text>
        <dbReference type="EC" id="7.6.2.1"/>
    </reaction>
</comment>
<evidence type="ECO:0000256" key="2">
    <source>
        <dbReference type="ARBA" id="ARBA00008109"/>
    </source>
</evidence>
<evidence type="ECO:0000259" key="18">
    <source>
        <dbReference type="Pfam" id="PF16212"/>
    </source>
</evidence>
<keyword evidence="3 15" id="KW-0812">Transmembrane</keyword>
<dbReference type="NCBIfam" id="TIGR01494">
    <property type="entry name" value="ATPase_P-type"/>
    <property type="match status" value="1"/>
</dbReference>
<dbReference type="SFLD" id="SFLDF00027">
    <property type="entry name" value="p-type_atpase"/>
    <property type="match status" value="1"/>
</dbReference>
<dbReference type="OrthoDB" id="377733at2759"/>
<evidence type="ECO:0000256" key="6">
    <source>
        <dbReference type="ARBA" id="ARBA00022840"/>
    </source>
</evidence>
<keyword evidence="20" id="KW-1185">Reference proteome</keyword>
<dbReference type="PANTHER" id="PTHR24092:SF218">
    <property type="entry name" value="PHOSPHOLIPID-TRANSPORTING ATPASE"/>
    <property type="match status" value="1"/>
</dbReference>
<feature type="binding site" evidence="13">
    <location>
        <position position="634"/>
    </location>
    <ligand>
        <name>ATP</name>
        <dbReference type="ChEBI" id="CHEBI:30616"/>
    </ligand>
</feature>
<evidence type="ECO:0000256" key="14">
    <source>
        <dbReference type="PIRSR" id="PIRSR606539-3"/>
    </source>
</evidence>
<dbReference type="PROSITE" id="PS00154">
    <property type="entry name" value="ATPASE_E1_E2"/>
    <property type="match status" value="1"/>
</dbReference>
<keyword evidence="10 15" id="KW-0472">Membrane</keyword>
<dbReference type="Pfam" id="PF16209">
    <property type="entry name" value="PhoLip_ATPase_N"/>
    <property type="match status" value="1"/>
</dbReference>
<dbReference type="SFLD" id="SFLDS00003">
    <property type="entry name" value="Haloacid_Dehalogenase"/>
    <property type="match status" value="1"/>
</dbReference>
<comment type="subcellular location">
    <subcellularLocation>
        <location evidence="1 15">Membrane</location>
        <topology evidence="1 15">Multi-pass membrane protein</topology>
    </subcellularLocation>
</comment>
<evidence type="ECO:0000256" key="3">
    <source>
        <dbReference type="ARBA" id="ARBA00022692"/>
    </source>
</evidence>
<dbReference type="SFLD" id="SFLDG00002">
    <property type="entry name" value="C1.7:_P-type_atpase_like"/>
    <property type="match status" value="1"/>
</dbReference>
<feature type="binding site" evidence="14">
    <location>
        <position position="955"/>
    </location>
    <ligand>
        <name>Mg(2+)</name>
        <dbReference type="ChEBI" id="CHEBI:18420"/>
    </ligand>
</feature>
<evidence type="ECO:0000256" key="5">
    <source>
        <dbReference type="ARBA" id="ARBA00022741"/>
    </source>
</evidence>
<dbReference type="InterPro" id="IPR001757">
    <property type="entry name" value="P_typ_ATPase"/>
</dbReference>
<keyword evidence="9 15" id="KW-1133">Transmembrane helix</keyword>
<dbReference type="SUPFAM" id="SSF81653">
    <property type="entry name" value="Calcium ATPase, transduction domain A"/>
    <property type="match status" value="1"/>
</dbReference>
<dbReference type="GO" id="GO:0005524">
    <property type="term" value="F:ATP binding"/>
    <property type="evidence" value="ECO:0007669"/>
    <property type="project" value="UniProtKB-UniRule"/>
</dbReference>
<dbReference type="Gene3D" id="3.40.50.1000">
    <property type="entry name" value="HAD superfamily/HAD-like"/>
    <property type="match status" value="1"/>
</dbReference>
<dbReference type="InterPro" id="IPR044492">
    <property type="entry name" value="P_typ_ATPase_HD_dom"/>
</dbReference>
<keyword evidence="7 14" id="KW-0460">Magnesium</keyword>
<feature type="binding site" evidence="13">
    <location>
        <position position="954"/>
    </location>
    <ligand>
        <name>ATP</name>
        <dbReference type="ChEBI" id="CHEBI:30616"/>
    </ligand>
</feature>
<dbReference type="GO" id="GO:0016887">
    <property type="term" value="F:ATP hydrolysis activity"/>
    <property type="evidence" value="ECO:0007669"/>
    <property type="project" value="InterPro"/>
</dbReference>
<dbReference type="InterPro" id="IPR006539">
    <property type="entry name" value="P-type_ATPase_IV"/>
</dbReference>
<dbReference type="SUPFAM" id="SSF81665">
    <property type="entry name" value="Calcium ATPase, transmembrane domain M"/>
    <property type="match status" value="1"/>
</dbReference>
<feature type="binding site" evidence="13">
    <location>
        <position position="405"/>
    </location>
    <ligand>
        <name>ATP</name>
        <dbReference type="ChEBI" id="CHEBI:30616"/>
    </ligand>
</feature>
<feature type="region of interest" description="Disordered" evidence="16">
    <location>
        <begin position="584"/>
        <end position="613"/>
    </location>
</feature>
<dbReference type="PANTHER" id="PTHR24092">
    <property type="entry name" value="PROBABLE PHOSPHOLIPID-TRANSPORTING ATPASE"/>
    <property type="match status" value="1"/>
</dbReference>
<feature type="compositionally biased region" description="Low complexity" evidence="16">
    <location>
        <begin position="1351"/>
        <end position="1365"/>
    </location>
</feature>
<feature type="binding site" evidence="13">
    <location>
        <position position="406"/>
    </location>
    <ligand>
        <name>ATP</name>
        <dbReference type="ChEBI" id="CHEBI:30616"/>
    </ligand>
</feature>
<dbReference type="GO" id="GO:0140326">
    <property type="term" value="F:ATPase-coupled intramembrane lipid transporter activity"/>
    <property type="evidence" value="ECO:0007669"/>
    <property type="project" value="UniProtKB-EC"/>
</dbReference>
<feature type="domain" description="P-type ATPase C-terminal" evidence="18">
    <location>
        <begin position="977"/>
        <end position="1221"/>
    </location>
</feature>
<reference evidence="19 20" key="1">
    <citation type="submission" date="2017-06" db="EMBL/GenBank/DDBJ databases">
        <title>A platform for efficient transgenesis in Macrostomum lignano, a flatworm model organism for stem cell research.</title>
        <authorList>
            <person name="Berezikov E."/>
        </authorList>
    </citation>
    <scope>NUCLEOTIDE SEQUENCE [LARGE SCALE GENOMIC DNA]</scope>
    <source>
        <strain evidence="19">DV1</strain>
        <tissue evidence="19">Whole organism</tissue>
    </source>
</reference>
<dbReference type="InterPro" id="IPR023299">
    <property type="entry name" value="ATPase_P-typ_cyto_dom_N"/>
</dbReference>
<evidence type="ECO:0000256" key="16">
    <source>
        <dbReference type="SAM" id="MobiDB-lite"/>
    </source>
</evidence>
<evidence type="ECO:0000256" key="9">
    <source>
        <dbReference type="ARBA" id="ARBA00022989"/>
    </source>
</evidence>
<feature type="transmembrane region" description="Helical" evidence="15">
    <location>
        <begin position="1041"/>
        <end position="1061"/>
    </location>
</feature>
<dbReference type="GO" id="GO:0000287">
    <property type="term" value="F:magnesium ion binding"/>
    <property type="evidence" value="ECO:0007669"/>
    <property type="project" value="UniProtKB-UniRule"/>
</dbReference>
<gene>
    <name evidence="19" type="ORF">BOX15_Mlig016223g1</name>
</gene>
<evidence type="ECO:0000256" key="8">
    <source>
        <dbReference type="ARBA" id="ARBA00022967"/>
    </source>
</evidence>
<feature type="transmembrane region" description="Helical" evidence="15">
    <location>
        <begin position="288"/>
        <end position="314"/>
    </location>
</feature>
<dbReference type="FunFam" id="2.70.150.10:FF:000054">
    <property type="entry name" value="Phospholipid-transporting ATPase"/>
    <property type="match status" value="1"/>
</dbReference>
<dbReference type="Pfam" id="PF16212">
    <property type="entry name" value="PhoLip_ATPase_C"/>
    <property type="match status" value="1"/>
</dbReference>
<feature type="region of interest" description="Disordered" evidence="16">
    <location>
        <begin position="455"/>
        <end position="503"/>
    </location>
</feature>
<feature type="active site" description="4-aspartylphosphate intermediate" evidence="12">
    <location>
        <position position="405"/>
    </location>
</feature>
<feature type="binding site" evidence="13">
    <location>
        <position position="676"/>
    </location>
    <ligand>
        <name>ATP</name>
        <dbReference type="ChEBI" id="CHEBI:30616"/>
    </ligand>
</feature>
<dbReference type="Gene3D" id="3.40.1110.10">
    <property type="entry name" value="Calcium-transporting ATPase, cytoplasmic domain N"/>
    <property type="match status" value="1"/>
</dbReference>
<evidence type="ECO:0000256" key="7">
    <source>
        <dbReference type="ARBA" id="ARBA00022842"/>
    </source>
</evidence>
<comment type="cofactor">
    <cofactor evidence="14">
        <name>Mg(2+)</name>
        <dbReference type="ChEBI" id="CHEBI:18420"/>
    </cofactor>
</comment>
<dbReference type="STRING" id="282301.A0A267DYK2"/>
<dbReference type="InterPro" id="IPR032630">
    <property type="entry name" value="P_typ_ATPase_c"/>
</dbReference>
<evidence type="ECO:0000256" key="1">
    <source>
        <dbReference type="ARBA" id="ARBA00004141"/>
    </source>
</evidence>
<keyword evidence="5 13" id="KW-0547">Nucleotide-binding</keyword>
<dbReference type="GO" id="GO:0045332">
    <property type="term" value="P:phospholipid translocation"/>
    <property type="evidence" value="ECO:0007669"/>
    <property type="project" value="TreeGrafter"/>
</dbReference>
<evidence type="ECO:0000256" key="15">
    <source>
        <dbReference type="RuleBase" id="RU362033"/>
    </source>
</evidence>
<feature type="binding site" evidence="14">
    <location>
        <position position="951"/>
    </location>
    <ligand>
        <name>Mg(2+)</name>
        <dbReference type="ChEBI" id="CHEBI:18420"/>
    </ligand>
</feature>
<feature type="region of interest" description="Disordered" evidence="16">
    <location>
        <begin position="1338"/>
        <end position="1402"/>
    </location>
</feature>
<feature type="binding site" evidence="13">
    <location>
        <position position="931"/>
    </location>
    <ligand>
        <name>ATP</name>
        <dbReference type="ChEBI" id="CHEBI:30616"/>
    </ligand>
</feature>
<feature type="binding site" evidence="13">
    <location>
        <position position="407"/>
    </location>
    <ligand>
        <name>ATP</name>
        <dbReference type="ChEBI" id="CHEBI:30616"/>
    </ligand>
</feature>
<feature type="domain" description="P-type ATPase N-terminal" evidence="17">
    <location>
        <begin position="33"/>
        <end position="88"/>
    </location>
</feature>
<dbReference type="Proteomes" id="UP000215902">
    <property type="component" value="Unassembled WGS sequence"/>
</dbReference>
<keyword evidence="6 13" id="KW-0067">ATP-binding</keyword>
<evidence type="ECO:0000256" key="10">
    <source>
        <dbReference type="ARBA" id="ARBA00023136"/>
    </source>
</evidence>
<feature type="binding site" evidence="13">
    <location>
        <position position="824"/>
    </location>
    <ligand>
        <name>ATP</name>
        <dbReference type="ChEBI" id="CHEBI:30616"/>
    </ligand>
</feature>
<feature type="binding site" evidence="13">
    <location>
        <position position="823"/>
    </location>
    <ligand>
        <name>ATP</name>
        <dbReference type="ChEBI" id="CHEBI:30616"/>
    </ligand>
</feature>
<feature type="binding site" evidence="13">
    <location>
        <position position="925"/>
    </location>
    <ligand>
        <name>ATP</name>
        <dbReference type="ChEBI" id="CHEBI:30616"/>
    </ligand>
</feature>
<dbReference type="PRINTS" id="PR00119">
    <property type="entry name" value="CATATPASE"/>
</dbReference>
<feature type="non-terminal residue" evidence="19">
    <location>
        <position position="1"/>
    </location>
</feature>
<sequence length="1454" mass="159197">ALRCWPCRSKAKQGPATRLIVPNFKFEDWPDSDNPNKRFANNCIKTTKYSLLTFLPLNLWEQFHRFANIYFVFIVVLNFMPEVSAFAKELSPIPVVFVLAVTAVKDAFENYRRYRSDQRINHSRCQVYRRSVRDYVPDEWRRLWPGDIVKLRANDVIPADILLLHSSDPAGLCYIETCNIDGETNLKQRHVMRGLKEFDPETFVHDVEVEVPNTEIYKFDGTVRIRGADDNVVAIHKENLILRGCTIRNTDSVEGMVIYAGRETKAMMNNRGPRFKRSKLERQINKDVIWCVIILFVLCLFGAIGSGIWLHGFVKPESVIFLSLGNDTRSTPVVQAFINFWTYIIILQAMIPLALYVTVEFVKLGQTVYINSDLDMYDPERDMPAECRALNITEDLGQIEYVFTDKTGTLTENKMEFKRCSVLGHDYEYCQTPPRPTADSQASIECRQPILDGGNQKRDCDFDPEPQCADETCQSPPPPPPTTLTRSPTSELADALAAPDGPSLRRVTSLRQRRLLDFFLVMAVCNSVVVSIDQPASESAADSTATSATSVDSAVKRWKRQVWRRKAPPAASSELSASAAVAASAAPTPSLTPSPTPPTPLVLETDQLSAGTPEPCRYTDAELTKAYVAESPDEAALVRAACRSGCKLVQRDADSCLVWLPADGHVRLPLLCVMPFDADRKRMSVLVRDPATNRPMLLTKGADCAVLDRLRPSDPADTDSDADRVLLLTRLHMEQYSVAGLRTLCLAVRYLDEAEYADWLAEYTLAQRRIQGREAAMARAFDRLEAGLELLGATGVEDRLQEGAADTVAALREAGISVWVLTGDKQETAVQVGHACRLLTEGQQLLTLVADSPAEAGDRVRRWLRELDVAYRPAYQIRQRRARPAVRDGVALVLDGRALRHCLDELVSCDFLLLAEQCSSVLCCRTTPSQKAAVVGLVKESLGMQTLAIGDGANDVSMIQTADIGVGISGQEGMQAVMAADFSLARFRFLKKLLLVHGHWCYDRLARMSLYLFYKNCVYIMMLFWYQLFNGFSGQVNIGQVYQICFNLTMTSLGPLVIGILDRHLSAEILMANPVLYTDAQNCRSYLPWHFWLNILDAVWQSLVVFFVAYLGAMDTDCGIWSFGDTVVSAGVITAVAHNALEVRGWTGLHWFALLGSPLIAWFAFAIVLNLVCTNCLHPDNPYYVIVHGLTTARFWLPQLLAPVLALTPRLCVRAYRNTTRSNLTAQALRHQSSAASTRSTKPAWLLSPSAATRRRNGGGSSGDAVELATAGNFDGAAVATGAAGIISVGGEVGLSTSSDPHRLPLQTRPRTFPGPPPTAAALTALSSRSLSFLVRGNGSGVGGGRRVRTRSASSAAATAAAGRRASWRHRSSAGGNGADWPIALDGAATAPPQRRSKSVCSRPAAAASATATPATAAAPAAAAAVVSSDDSAATMCDSGSDSCGAVPCTTTRC</sequence>
<dbReference type="SUPFAM" id="SSF56784">
    <property type="entry name" value="HAD-like"/>
    <property type="match status" value="1"/>
</dbReference>
<feature type="binding site" evidence="13">
    <location>
        <position position="700"/>
    </location>
    <ligand>
        <name>ATP</name>
        <dbReference type="ChEBI" id="CHEBI:30616"/>
    </ligand>
</feature>
<name>A0A267DYK2_9PLAT</name>
<dbReference type="EC" id="7.6.2.1" evidence="15"/>
<feature type="transmembrane region" description="Helical" evidence="15">
    <location>
        <begin position="1119"/>
        <end position="1137"/>
    </location>
</feature>
<feature type="binding site" evidence="13">
    <location>
        <position position="955"/>
    </location>
    <ligand>
        <name>ATP</name>
        <dbReference type="ChEBI" id="CHEBI:30616"/>
    </ligand>
</feature>
<dbReference type="InterPro" id="IPR023298">
    <property type="entry name" value="ATPase_P-typ_TM_dom_sf"/>
</dbReference>
<dbReference type="Pfam" id="PF13246">
    <property type="entry name" value="Cation_ATPase"/>
    <property type="match status" value="1"/>
</dbReference>
<keyword evidence="8 15" id="KW-1278">Translocase</keyword>
<feature type="binding site" evidence="14">
    <location>
        <position position="405"/>
    </location>
    <ligand>
        <name>Mg(2+)</name>
        <dbReference type="ChEBI" id="CHEBI:18420"/>
    </ligand>
</feature>
<feature type="binding site" evidence="14">
    <location>
        <position position="407"/>
    </location>
    <ligand>
        <name>Mg(2+)</name>
        <dbReference type="ChEBI" id="CHEBI:18420"/>
    </ligand>
</feature>
<evidence type="ECO:0000256" key="4">
    <source>
        <dbReference type="ARBA" id="ARBA00022723"/>
    </source>
</evidence>
<feature type="transmembrane region" description="Helical" evidence="15">
    <location>
        <begin position="1091"/>
        <end position="1113"/>
    </location>
</feature>
<dbReference type="EMBL" id="NIVC01002923">
    <property type="protein sequence ID" value="PAA54368.1"/>
    <property type="molecule type" value="Genomic_DNA"/>
</dbReference>
<feature type="transmembrane region" description="Helical" evidence="15">
    <location>
        <begin position="334"/>
        <end position="357"/>
    </location>
</feature>
<evidence type="ECO:0000259" key="17">
    <source>
        <dbReference type="Pfam" id="PF16209"/>
    </source>
</evidence>
<dbReference type="InterPro" id="IPR008250">
    <property type="entry name" value="ATPase_P-typ_transduc_dom_A_sf"/>
</dbReference>
<dbReference type="InterPro" id="IPR036412">
    <property type="entry name" value="HAD-like_sf"/>
</dbReference>
<proteinExistence type="inferred from homology"/>
<dbReference type="SUPFAM" id="SSF81660">
    <property type="entry name" value="Metal cation-transporting ATPase, ATP-binding domain N"/>
    <property type="match status" value="1"/>
</dbReference>
<keyword evidence="4 14" id="KW-0479">Metal-binding</keyword>
<dbReference type="GO" id="GO:0005886">
    <property type="term" value="C:plasma membrane"/>
    <property type="evidence" value="ECO:0007669"/>
    <property type="project" value="TreeGrafter"/>
</dbReference>
<feature type="transmembrane region" description="Helical" evidence="15">
    <location>
        <begin position="1012"/>
        <end position="1029"/>
    </location>
</feature>